<evidence type="ECO:0000256" key="2">
    <source>
        <dbReference type="ARBA" id="ARBA00005806"/>
    </source>
</evidence>
<evidence type="ECO:0000256" key="1">
    <source>
        <dbReference type="ARBA" id="ARBA00001966"/>
    </source>
</evidence>
<dbReference type="AlphaFoldDB" id="A0AAW9MQY6"/>
<evidence type="ECO:0000313" key="4">
    <source>
        <dbReference type="Proteomes" id="UP001357733"/>
    </source>
</evidence>
<dbReference type="Pfam" id="PF06050">
    <property type="entry name" value="HGD-D"/>
    <property type="match status" value="1"/>
</dbReference>
<dbReference type="PANTHER" id="PTHR30548:SF6">
    <property type="entry name" value="DEHYDRATASE SUBUNIT YJIM-RELATED"/>
    <property type="match status" value="1"/>
</dbReference>
<gene>
    <name evidence="3" type="ORF">VLK81_05890</name>
</gene>
<dbReference type="RefSeq" id="WP_324619729.1">
    <property type="nucleotide sequence ID" value="NZ_JAYKOT010000003.1"/>
</dbReference>
<dbReference type="InterPro" id="IPR047678">
    <property type="entry name" value="YjiM-like"/>
</dbReference>
<dbReference type="Gene3D" id="1.20.1270.370">
    <property type="match status" value="1"/>
</dbReference>
<comment type="cofactor">
    <cofactor evidence="1">
        <name>[4Fe-4S] cluster</name>
        <dbReference type="ChEBI" id="CHEBI:49883"/>
    </cofactor>
</comment>
<keyword evidence="4" id="KW-1185">Reference proteome</keyword>
<dbReference type="Gene3D" id="3.40.50.11900">
    <property type="match status" value="1"/>
</dbReference>
<dbReference type="NCBIfam" id="NF040772">
    <property type="entry name" value="double_cubane"/>
    <property type="match status" value="1"/>
</dbReference>
<sequence>MLNLKKDLPEIFDDFAENRQNSFIRVKELKDKNIPIVGVFCTFFPSELAFAAGASCISLCSTSDETIPVAEKDLPKNICPLIKSSYGFAITDKCPFFYFSDIVIGETTCDGKKKMYEYLGNFKDVHVMQLPNSISPEAKKLWMAEIVKCKKILEEKFETSITDEKLKEAIKVVNNERSALKKFYNLMTADKLPMKGLDLWHVLEGIQYEFDKTVIPEYIDEVIEKIKAENNEYTGERILITGCPIGKATEKVIEAVERTGAIVVAFENCGGAKANDLNVDENNPDLIEALADKYLKIGCACISPNPNRIELLTRMIKDFKVDAVIDMHLTACQPFQMESKSIKELSEILGVRYMAVETDYSTSDIGGLNTRIEAFIEML</sequence>
<accession>A0AAW9MQY6</accession>
<name>A0AAW9MQY6_9FIRM</name>
<dbReference type="GO" id="GO:0016836">
    <property type="term" value="F:hydro-lyase activity"/>
    <property type="evidence" value="ECO:0007669"/>
    <property type="project" value="UniProtKB-ARBA"/>
</dbReference>
<reference evidence="3 4" key="1">
    <citation type="submission" date="2024-01" db="EMBL/GenBank/DDBJ databases">
        <title>Complete genome sequence of Citroniella saccharovorans strain M6.X9, isolated from human fecal sample.</title>
        <authorList>
            <person name="Cheng G."/>
            <person name="Westerholm M."/>
            <person name="Schnurer A."/>
        </authorList>
    </citation>
    <scope>NUCLEOTIDE SEQUENCE [LARGE SCALE GENOMIC DNA]</scope>
    <source>
        <strain evidence="3 4">DSM 29873</strain>
    </source>
</reference>
<dbReference type="Gene3D" id="3.40.50.11890">
    <property type="match status" value="1"/>
</dbReference>
<dbReference type="Proteomes" id="UP001357733">
    <property type="component" value="Unassembled WGS sequence"/>
</dbReference>
<dbReference type="EMBL" id="JAYKOT010000003">
    <property type="protein sequence ID" value="MEB3429544.1"/>
    <property type="molecule type" value="Genomic_DNA"/>
</dbReference>
<evidence type="ECO:0000313" key="3">
    <source>
        <dbReference type="EMBL" id="MEB3429544.1"/>
    </source>
</evidence>
<dbReference type="InterPro" id="IPR010327">
    <property type="entry name" value="FldB/FldC_alpha/beta"/>
</dbReference>
<organism evidence="3 4">
    <name type="scientific">Citroniella saccharovorans</name>
    <dbReference type="NCBI Taxonomy" id="2053367"/>
    <lineage>
        <taxon>Bacteria</taxon>
        <taxon>Bacillati</taxon>
        <taxon>Bacillota</taxon>
        <taxon>Tissierellia</taxon>
        <taxon>Tissierellales</taxon>
        <taxon>Peptoniphilaceae</taxon>
        <taxon>Citroniella</taxon>
    </lineage>
</organism>
<dbReference type="PANTHER" id="PTHR30548">
    <property type="entry name" value="2-HYDROXYGLUTARYL-COA DEHYDRATASE, D-COMPONENT-RELATED"/>
    <property type="match status" value="1"/>
</dbReference>
<comment type="caution">
    <text evidence="3">The sequence shown here is derived from an EMBL/GenBank/DDBJ whole genome shotgun (WGS) entry which is preliminary data.</text>
</comment>
<protein>
    <submittedName>
        <fullName evidence="3">Double-cubane-cluster-containing anaerobic reductase</fullName>
    </submittedName>
</protein>
<proteinExistence type="inferred from homology"/>
<comment type="similarity">
    <text evidence="2">Belongs to the FldB/FldC dehydratase alpha/beta subunit family.</text>
</comment>